<sequence length="67" mass="7589">MPNRVISNSAQEDSQNLSYSALSLDDLISTRVKCKLTAWDDDVTATPMAKAFTNRIKKKAFGKRRRK</sequence>
<proteinExistence type="predicted"/>
<dbReference type="EMBL" id="JXTC01000029">
    <property type="protein sequence ID" value="PON97791.1"/>
    <property type="molecule type" value="Genomic_DNA"/>
</dbReference>
<accession>A0A2P5FJ15</accession>
<evidence type="ECO:0000313" key="2">
    <source>
        <dbReference type="Proteomes" id="UP000237000"/>
    </source>
</evidence>
<gene>
    <name evidence="1" type="ORF">TorRG33x02_063810</name>
</gene>
<dbReference type="Proteomes" id="UP000237000">
    <property type="component" value="Unassembled WGS sequence"/>
</dbReference>
<evidence type="ECO:0000313" key="1">
    <source>
        <dbReference type="EMBL" id="PON97791.1"/>
    </source>
</evidence>
<keyword evidence="2" id="KW-1185">Reference proteome</keyword>
<reference evidence="2" key="1">
    <citation type="submission" date="2016-06" db="EMBL/GenBank/DDBJ databases">
        <title>Parallel loss of symbiosis genes in relatives of nitrogen-fixing non-legume Parasponia.</title>
        <authorList>
            <person name="Van Velzen R."/>
            <person name="Holmer R."/>
            <person name="Bu F."/>
            <person name="Rutten L."/>
            <person name="Van Zeijl A."/>
            <person name="Liu W."/>
            <person name="Santuari L."/>
            <person name="Cao Q."/>
            <person name="Sharma T."/>
            <person name="Shen D."/>
            <person name="Roswanjaya Y."/>
            <person name="Wardhani T."/>
            <person name="Kalhor M.S."/>
            <person name="Jansen J."/>
            <person name="Van den Hoogen J."/>
            <person name="Gungor B."/>
            <person name="Hartog M."/>
            <person name="Hontelez J."/>
            <person name="Verver J."/>
            <person name="Yang W.-C."/>
            <person name="Schijlen E."/>
            <person name="Repin R."/>
            <person name="Schilthuizen M."/>
            <person name="Schranz E."/>
            <person name="Heidstra R."/>
            <person name="Miyata K."/>
            <person name="Fedorova E."/>
            <person name="Kohlen W."/>
            <person name="Bisseling T."/>
            <person name="Smit S."/>
            <person name="Geurts R."/>
        </authorList>
    </citation>
    <scope>NUCLEOTIDE SEQUENCE [LARGE SCALE GENOMIC DNA]</scope>
    <source>
        <strain evidence="2">cv. RG33-2</strain>
    </source>
</reference>
<name>A0A2P5FJ15_TREOI</name>
<comment type="caution">
    <text evidence="1">The sequence shown here is derived from an EMBL/GenBank/DDBJ whole genome shotgun (WGS) entry which is preliminary data.</text>
</comment>
<dbReference type="InParanoid" id="A0A2P5FJ15"/>
<organism evidence="1 2">
    <name type="scientific">Trema orientale</name>
    <name type="common">Charcoal tree</name>
    <name type="synonym">Celtis orientalis</name>
    <dbReference type="NCBI Taxonomy" id="63057"/>
    <lineage>
        <taxon>Eukaryota</taxon>
        <taxon>Viridiplantae</taxon>
        <taxon>Streptophyta</taxon>
        <taxon>Embryophyta</taxon>
        <taxon>Tracheophyta</taxon>
        <taxon>Spermatophyta</taxon>
        <taxon>Magnoliopsida</taxon>
        <taxon>eudicotyledons</taxon>
        <taxon>Gunneridae</taxon>
        <taxon>Pentapetalae</taxon>
        <taxon>rosids</taxon>
        <taxon>fabids</taxon>
        <taxon>Rosales</taxon>
        <taxon>Cannabaceae</taxon>
        <taxon>Trema</taxon>
    </lineage>
</organism>
<protein>
    <submittedName>
        <fullName evidence="1">Uncharacterized protein</fullName>
    </submittedName>
</protein>
<dbReference type="AlphaFoldDB" id="A0A2P5FJ15"/>